<keyword evidence="6 19" id="KW-0560">Oxidoreductase</keyword>
<evidence type="ECO:0000256" key="9">
    <source>
        <dbReference type="ARBA" id="ARBA00023221"/>
    </source>
</evidence>
<evidence type="ECO:0000256" key="7">
    <source>
        <dbReference type="ARBA" id="ARBA00023098"/>
    </source>
</evidence>
<keyword evidence="4" id="KW-0285">Flavoprotein</keyword>
<dbReference type="KEGG" id="cuo:CUROG_03350"/>
<evidence type="ECO:0000256" key="1">
    <source>
        <dbReference type="ARBA" id="ARBA00001974"/>
    </source>
</evidence>
<protein>
    <recommendedName>
        <fullName evidence="14">Cholesterol oxidase</fullName>
        <ecNumber evidence="13">1.1.3.6</ecNumber>
        <ecNumber evidence="11">5.3.3.1</ecNumber>
    </recommendedName>
    <alternativeName>
        <fullName evidence="15">Cholesterol isomerase</fullName>
    </alternativeName>
</protein>
<feature type="domain" description="FAD-dependent oxidoreductase 2 FAD-binding" evidence="17">
    <location>
        <begin position="5"/>
        <end position="37"/>
    </location>
</feature>
<dbReference type="Gene3D" id="3.50.50.60">
    <property type="entry name" value="FAD/NAD(P)-binding domain"/>
    <property type="match status" value="3"/>
</dbReference>
<evidence type="ECO:0000256" key="11">
    <source>
        <dbReference type="ARBA" id="ARBA00038856"/>
    </source>
</evidence>
<evidence type="ECO:0000256" key="6">
    <source>
        <dbReference type="ARBA" id="ARBA00023002"/>
    </source>
</evidence>
<evidence type="ECO:0000256" key="14">
    <source>
        <dbReference type="ARBA" id="ARBA00049744"/>
    </source>
</evidence>
<dbReference type="InterPro" id="IPR036188">
    <property type="entry name" value="FAD/NAD-bd_sf"/>
</dbReference>
<dbReference type="OrthoDB" id="517968at2"/>
<keyword evidence="8" id="KW-1207">Sterol metabolism</keyword>
<dbReference type="Pfam" id="PF00732">
    <property type="entry name" value="GMC_oxred_N"/>
    <property type="match status" value="1"/>
</dbReference>
<evidence type="ECO:0000259" key="18">
    <source>
        <dbReference type="Pfam" id="PF05199"/>
    </source>
</evidence>
<feature type="domain" description="Glucose-methanol-choline oxidoreductase N-terminal" evidence="16">
    <location>
        <begin position="188"/>
        <end position="291"/>
    </location>
</feature>
<dbReference type="EC" id="5.3.3.1" evidence="11"/>
<evidence type="ECO:0000256" key="2">
    <source>
        <dbReference type="ARBA" id="ARBA00010790"/>
    </source>
</evidence>
<evidence type="ECO:0000259" key="17">
    <source>
        <dbReference type="Pfam" id="PF00890"/>
    </source>
</evidence>
<dbReference type="RefSeq" id="WP_151902465.1">
    <property type="nucleotide sequence ID" value="NZ_CP045032.1"/>
</dbReference>
<keyword evidence="7" id="KW-0443">Lipid metabolism</keyword>
<sequence length="581" mass="63522">MTHYDVLIIGSGFGGSVSALRLTEKGYKVGVLEAGRRFEDKDFAKNSWHLKDFLWAPQIGCFGIQRIHLLNNVMILAGAGVGGGSLNYANTLYKPSSVYFQDKQWADITDWEDELSPYYEQAQRMLGVVDNPTMTNSDKISKQVAEEMGVGHTFRMAPVGVFFGEKVGLQGKPCETVPDPYFGGVGPDRTACHECGECMTGCRHGAKNTLLKNYLYLAERGGAVVHDRTTVTDISYDGGTWTVKTRSTESLGSSLLKKLKRRTGGVDRKTFTADNVIMAAGTWGTQKLLHNQKDNGNLPNLPDTLGQMTRTNSEALLGAQRSEYSADEDYSEGVAITSSYYPAPDTHIEPVRYGRGSNAMGLLQTLMTDGDKLHPRALEFLKQAFLNYRDIPRLVKLSKWSQRTVINLVMQTRDNSLTTFQRKIGPFNVLRSKQGTGEPNPSWIPVGNEATRRVADNMENGIAGGVWSEVFNIPLTAHFLGGCPIGSSPEHGVVDGYNRVWGYPTLFVTDGAAISANPGVNPSLSITANAERAAAMWPNKGEEDPRPAQEEGYVRISPVEPKSPVVPASAPGALRLPIRPV</sequence>
<dbReference type="GO" id="GO:0004769">
    <property type="term" value="F:steroid Delta-isomerase activity"/>
    <property type="evidence" value="ECO:0007669"/>
    <property type="project" value="UniProtKB-EC"/>
</dbReference>
<dbReference type="PANTHER" id="PTHR47470">
    <property type="entry name" value="CHOLESTEROL OXIDASE"/>
    <property type="match status" value="1"/>
</dbReference>
<keyword evidence="9" id="KW-0753">Steroid metabolism</keyword>
<comment type="pathway">
    <text evidence="12">Steroid metabolism; cholesterol degradation.</text>
</comment>
<keyword evidence="5" id="KW-0274">FAD</keyword>
<keyword evidence="10" id="KW-0413">Isomerase</keyword>
<evidence type="ECO:0000256" key="10">
    <source>
        <dbReference type="ARBA" id="ARBA00023235"/>
    </source>
</evidence>
<dbReference type="GO" id="GO:0008203">
    <property type="term" value="P:cholesterol metabolic process"/>
    <property type="evidence" value="ECO:0007669"/>
    <property type="project" value="UniProtKB-KW"/>
</dbReference>
<dbReference type="AlphaFoldDB" id="A0A5J6Z8T9"/>
<dbReference type="EC" id="1.1.3.6" evidence="13"/>
<evidence type="ECO:0000256" key="13">
    <source>
        <dbReference type="ARBA" id="ARBA00049723"/>
    </source>
</evidence>
<evidence type="ECO:0000256" key="5">
    <source>
        <dbReference type="ARBA" id="ARBA00022827"/>
    </source>
</evidence>
<evidence type="ECO:0000313" key="20">
    <source>
        <dbReference type="Proteomes" id="UP000326711"/>
    </source>
</evidence>
<dbReference type="SUPFAM" id="SSF51905">
    <property type="entry name" value="FAD/NAD(P)-binding domain"/>
    <property type="match status" value="1"/>
</dbReference>
<dbReference type="Proteomes" id="UP000326711">
    <property type="component" value="Chromosome"/>
</dbReference>
<dbReference type="Pfam" id="PF05199">
    <property type="entry name" value="GMC_oxred_C"/>
    <property type="match status" value="1"/>
</dbReference>
<reference evidence="20" key="1">
    <citation type="submission" date="2019-10" db="EMBL/GenBank/DDBJ databases">
        <title>Complete genome sequence of Corynebacterium urogenitalis DSM 108747, isolated from the genital tract of a cow.</title>
        <authorList>
            <person name="Ruckert C."/>
            <person name="Ballas P."/>
            <person name="Wagener K."/>
            <person name="Drillich M."/>
            <person name="Kaempfer P."/>
            <person name="Busse H.-J."/>
            <person name="Ehling-Schulz M."/>
        </authorList>
    </citation>
    <scope>NUCLEOTIDE SEQUENCE [LARGE SCALE GENOMIC DNA]</scope>
    <source>
        <strain evidence="20">LMM 1652</strain>
    </source>
</reference>
<gene>
    <name evidence="19" type="primary">choD</name>
    <name evidence="19" type="ORF">CUROG_03350</name>
</gene>
<evidence type="ECO:0000256" key="8">
    <source>
        <dbReference type="ARBA" id="ARBA00023166"/>
    </source>
</evidence>
<accession>A0A5J6Z8T9</accession>
<comment type="cofactor">
    <cofactor evidence="1">
        <name>FAD</name>
        <dbReference type="ChEBI" id="CHEBI:57692"/>
    </cofactor>
</comment>
<evidence type="ECO:0000259" key="16">
    <source>
        <dbReference type="Pfam" id="PF00732"/>
    </source>
</evidence>
<dbReference type="GO" id="GO:0050660">
    <property type="term" value="F:flavin adenine dinucleotide binding"/>
    <property type="evidence" value="ECO:0007669"/>
    <property type="project" value="InterPro"/>
</dbReference>
<dbReference type="Pfam" id="PF00890">
    <property type="entry name" value="FAD_binding_2"/>
    <property type="match status" value="1"/>
</dbReference>
<dbReference type="InterPro" id="IPR052542">
    <property type="entry name" value="Cholesterol_Oxidase"/>
</dbReference>
<evidence type="ECO:0000256" key="4">
    <source>
        <dbReference type="ARBA" id="ARBA00022630"/>
    </source>
</evidence>
<feature type="domain" description="Glucose-methanol-choline oxidoreductase C-terminal" evidence="18">
    <location>
        <begin position="476"/>
        <end position="530"/>
    </location>
</feature>
<dbReference type="EMBL" id="CP045032">
    <property type="protein sequence ID" value="QFQ02053.1"/>
    <property type="molecule type" value="Genomic_DNA"/>
</dbReference>
<dbReference type="PANTHER" id="PTHR47470:SF1">
    <property type="entry name" value="FAD-DEPENDENT OXIDOREDUCTASE 2 FAD BINDING DOMAIN-CONTAINING PROTEIN"/>
    <property type="match status" value="1"/>
</dbReference>
<evidence type="ECO:0000256" key="12">
    <source>
        <dbReference type="ARBA" id="ARBA00049645"/>
    </source>
</evidence>
<dbReference type="InterPro" id="IPR000172">
    <property type="entry name" value="GMC_OxRdtase_N"/>
</dbReference>
<keyword evidence="3" id="KW-0153">Cholesterol metabolism</keyword>
<name>A0A5J6Z8T9_9CORY</name>
<proteinExistence type="inferred from homology"/>
<organism evidence="19 20">
    <name type="scientific">Corynebacterium urogenitale</name>
    <dbReference type="NCBI Taxonomy" id="2487892"/>
    <lineage>
        <taxon>Bacteria</taxon>
        <taxon>Bacillati</taxon>
        <taxon>Actinomycetota</taxon>
        <taxon>Actinomycetes</taxon>
        <taxon>Mycobacteriales</taxon>
        <taxon>Corynebacteriaceae</taxon>
        <taxon>Corynebacterium</taxon>
    </lineage>
</organism>
<dbReference type="GO" id="GO:0016995">
    <property type="term" value="F:cholesterol oxidase activity"/>
    <property type="evidence" value="ECO:0007669"/>
    <property type="project" value="UniProtKB-EC"/>
</dbReference>
<keyword evidence="20" id="KW-1185">Reference proteome</keyword>
<dbReference type="InterPro" id="IPR007867">
    <property type="entry name" value="GMC_OxRtase_C"/>
</dbReference>
<dbReference type="InterPro" id="IPR003953">
    <property type="entry name" value="FAD-dep_OxRdtase_2_FAD-bd"/>
</dbReference>
<evidence type="ECO:0000256" key="3">
    <source>
        <dbReference type="ARBA" id="ARBA00022548"/>
    </source>
</evidence>
<evidence type="ECO:0000256" key="15">
    <source>
        <dbReference type="ARBA" id="ARBA00049778"/>
    </source>
</evidence>
<evidence type="ECO:0000313" key="19">
    <source>
        <dbReference type="EMBL" id="QFQ02053.1"/>
    </source>
</evidence>
<comment type="similarity">
    <text evidence="2">Belongs to the GMC oxidoreductase family.</text>
</comment>